<keyword evidence="2" id="KW-1185">Reference proteome</keyword>
<dbReference type="OrthoDB" id="18878at2"/>
<gene>
    <name evidence="1" type="ORF">HFN_0637</name>
</gene>
<organism evidence="1 2">
    <name type="scientific">Helicobacter fennelliae MRY12-0050</name>
    <dbReference type="NCBI Taxonomy" id="1325130"/>
    <lineage>
        <taxon>Bacteria</taxon>
        <taxon>Pseudomonadati</taxon>
        <taxon>Campylobacterota</taxon>
        <taxon>Epsilonproteobacteria</taxon>
        <taxon>Campylobacterales</taxon>
        <taxon>Helicobacteraceae</taxon>
        <taxon>Helicobacter</taxon>
    </lineage>
</organism>
<reference evidence="1 2" key="1">
    <citation type="journal article" date="2013" name="Genome Announc.">
        <title>Draft Genome Sequence of Helicobacter fennelliae Strain MRY12-0050, Isolated from a Bacteremia Patient.</title>
        <authorList>
            <person name="Rimbara E."/>
            <person name="Matsui M."/>
            <person name="Mori S."/>
            <person name="Suzuki S."/>
            <person name="Suzuki M."/>
            <person name="Kim H."/>
            <person name="Sekizuka T."/>
            <person name="Kuroda M."/>
            <person name="Shibayama K."/>
        </authorList>
    </citation>
    <scope>NUCLEOTIDE SEQUENCE [LARGE SCALE GENOMIC DNA]</scope>
    <source>
        <strain evidence="1 2">MRY12-0050</strain>
    </source>
</reference>
<dbReference type="EMBL" id="BASD01000001">
    <property type="protein sequence ID" value="GAD17822.1"/>
    <property type="molecule type" value="Genomic_DNA"/>
</dbReference>
<dbReference type="AlphaFoldDB" id="T1DUP4"/>
<name>T1DUP4_9HELI</name>
<dbReference type="STRING" id="1325130.HFN_0637"/>
<dbReference type="Proteomes" id="UP000018143">
    <property type="component" value="Unassembled WGS sequence"/>
</dbReference>
<proteinExistence type="predicted"/>
<evidence type="ECO:0000313" key="1">
    <source>
        <dbReference type="EMBL" id="GAD17822.1"/>
    </source>
</evidence>
<comment type="caution">
    <text evidence="1">The sequence shown here is derived from an EMBL/GenBank/DDBJ whole genome shotgun (WGS) entry which is preliminary data.</text>
</comment>
<sequence>MLKNTEIIEYLSEQIKHNEYPNATYLDALRRDNNQIIKEIQKMSQQKGYVSTFAPKSFEIKAINETARKIQVEK</sequence>
<accession>T1DUP4</accession>
<protein>
    <submittedName>
        <fullName evidence="1">Uncharacterized protein</fullName>
    </submittedName>
</protein>
<evidence type="ECO:0000313" key="2">
    <source>
        <dbReference type="Proteomes" id="UP000018143"/>
    </source>
</evidence>